<evidence type="ECO:0000313" key="2">
    <source>
        <dbReference type="Proteomes" id="UP000652761"/>
    </source>
</evidence>
<organism evidence="1 2">
    <name type="scientific">Colocasia esculenta</name>
    <name type="common">Wild taro</name>
    <name type="synonym">Arum esculentum</name>
    <dbReference type="NCBI Taxonomy" id="4460"/>
    <lineage>
        <taxon>Eukaryota</taxon>
        <taxon>Viridiplantae</taxon>
        <taxon>Streptophyta</taxon>
        <taxon>Embryophyta</taxon>
        <taxon>Tracheophyta</taxon>
        <taxon>Spermatophyta</taxon>
        <taxon>Magnoliopsida</taxon>
        <taxon>Liliopsida</taxon>
        <taxon>Araceae</taxon>
        <taxon>Aroideae</taxon>
        <taxon>Colocasieae</taxon>
        <taxon>Colocasia</taxon>
    </lineage>
</organism>
<reference evidence="1" key="1">
    <citation type="submission" date="2017-07" db="EMBL/GenBank/DDBJ databases">
        <title>Taro Niue Genome Assembly and Annotation.</title>
        <authorList>
            <person name="Atibalentja N."/>
            <person name="Keating K."/>
            <person name="Fields C.J."/>
        </authorList>
    </citation>
    <scope>NUCLEOTIDE SEQUENCE</scope>
    <source>
        <strain evidence="1">Niue_2</strain>
        <tissue evidence="1">Leaf</tissue>
    </source>
</reference>
<accession>A0A843VF00</accession>
<dbReference type="AlphaFoldDB" id="A0A843VF00"/>
<dbReference type="Proteomes" id="UP000652761">
    <property type="component" value="Unassembled WGS sequence"/>
</dbReference>
<protein>
    <submittedName>
        <fullName evidence="1">Uncharacterized protein</fullName>
    </submittedName>
</protein>
<proteinExistence type="predicted"/>
<name>A0A843VF00_COLES</name>
<gene>
    <name evidence="1" type="ORF">Taro_027866</name>
</gene>
<sequence length="59" mass="6484">MKSNGAHNRPKALRLSEADHLLSPRWLARPRSAIVGVARPVGPNFPSSLCQNRKPRGLT</sequence>
<keyword evidence="2" id="KW-1185">Reference proteome</keyword>
<dbReference type="EMBL" id="NMUH01001766">
    <property type="protein sequence ID" value="MQL95201.1"/>
    <property type="molecule type" value="Genomic_DNA"/>
</dbReference>
<evidence type="ECO:0000313" key="1">
    <source>
        <dbReference type="EMBL" id="MQL95201.1"/>
    </source>
</evidence>
<comment type="caution">
    <text evidence="1">The sequence shown here is derived from an EMBL/GenBank/DDBJ whole genome shotgun (WGS) entry which is preliminary data.</text>
</comment>